<feature type="compositionally biased region" description="Basic and acidic residues" evidence="1">
    <location>
        <begin position="44"/>
        <end position="59"/>
    </location>
</feature>
<evidence type="ECO:0000256" key="1">
    <source>
        <dbReference type="SAM" id="MobiDB-lite"/>
    </source>
</evidence>
<reference evidence="3" key="1">
    <citation type="journal article" date="2019" name="Int. J. Syst. Evol. Microbiol.">
        <title>The Global Catalogue of Microorganisms (GCM) 10K type strain sequencing project: providing services to taxonomists for standard genome sequencing and annotation.</title>
        <authorList>
            <consortium name="The Broad Institute Genomics Platform"/>
            <consortium name="The Broad Institute Genome Sequencing Center for Infectious Disease"/>
            <person name="Wu L."/>
            <person name="Ma J."/>
        </authorList>
    </citation>
    <scope>NUCLEOTIDE SEQUENCE [LARGE SCALE GENOMIC DNA]</scope>
    <source>
        <strain evidence="3">JCM 3325</strain>
    </source>
</reference>
<name>A0ABP5XER7_9ACTN</name>
<feature type="region of interest" description="Disordered" evidence="1">
    <location>
        <begin position="1"/>
        <end position="90"/>
    </location>
</feature>
<organism evidence="2 3">
    <name type="scientific">Actinomadura vinacea</name>
    <dbReference type="NCBI Taxonomy" id="115336"/>
    <lineage>
        <taxon>Bacteria</taxon>
        <taxon>Bacillati</taxon>
        <taxon>Actinomycetota</taxon>
        <taxon>Actinomycetes</taxon>
        <taxon>Streptosporangiales</taxon>
        <taxon>Thermomonosporaceae</taxon>
        <taxon>Actinomadura</taxon>
    </lineage>
</organism>
<protein>
    <submittedName>
        <fullName evidence="2">Uncharacterized protein</fullName>
    </submittedName>
</protein>
<accession>A0ABP5XER7</accession>
<evidence type="ECO:0000313" key="2">
    <source>
        <dbReference type="EMBL" id="GAA2452740.1"/>
    </source>
</evidence>
<comment type="caution">
    <text evidence="2">The sequence shown here is derived from an EMBL/GenBank/DDBJ whole genome shotgun (WGS) entry which is preliminary data.</text>
</comment>
<gene>
    <name evidence="2" type="ORF">GCM10010191_83950</name>
</gene>
<evidence type="ECO:0000313" key="3">
    <source>
        <dbReference type="Proteomes" id="UP001501231"/>
    </source>
</evidence>
<feature type="compositionally biased region" description="Basic and acidic residues" evidence="1">
    <location>
        <begin position="67"/>
        <end position="80"/>
    </location>
</feature>
<keyword evidence="3" id="KW-1185">Reference proteome</keyword>
<feature type="compositionally biased region" description="Pro residues" evidence="1">
    <location>
        <begin position="1"/>
        <end position="10"/>
    </location>
</feature>
<proteinExistence type="predicted"/>
<feature type="compositionally biased region" description="Basic residues" evidence="1">
    <location>
        <begin position="26"/>
        <end position="43"/>
    </location>
</feature>
<dbReference type="EMBL" id="BAAARW010000039">
    <property type="protein sequence ID" value="GAA2452740.1"/>
    <property type="molecule type" value="Genomic_DNA"/>
</dbReference>
<sequence length="105" mass="10770">MSAPPDPPPGRARSAAAAGGPGRTVSRLRRASGACRTRRGRHAARAEETADGKVVETRPEPATAGEGEARGDPREHDRRAGRGGAGPDGCVFAVPAQGLAWRLAP</sequence>
<dbReference type="Proteomes" id="UP001501231">
    <property type="component" value="Unassembled WGS sequence"/>
</dbReference>